<sequence>MFNSKESAIPVKAYLFLALGIGCITFSSIFVKLAHAPALTSGFYSYLFCFIGLLPIWIVKKIKIPDRNTLLLVILGGTFFACDMALWNLSIIRTSASVSTLLANNASIFVGIGSLIFFNQKLPLKYWIGLFVALGGILLVVGKDFMHNQGLGLGHLMAIGAAFFYALYMLVTQKARLSLDTVNFMGWSLIPSLIISFVLCLVNKDPMTGFDQQTWILMIAMGIICHLAGWLSINYALGHISAAIVSPTLLFQPVMTAVISFFILQESLRTEQIIGGLIVIAGIYLVNQKNKAGKSNLKTVSDKTLSQ</sequence>
<dbReference type="InterPro" id="IPR050638">
    <property type="entry name" value="AA-Vitamin_Transporters"/>
</dbReference>
<dbReference type="AlphaFoldDB" id="A0A1I5SXC5"/>
<evidence type="ECO:0000256" key="5">
    <source>
        <dbReference type="ARBA" id="ARBA00023136"/>
    </source>
</evidence>
<comment type="similarity">
    <text evidence="2">Belongs to the EamA transporter family.</text>
</comment>
<accession>A0A1I5SXC5</accession>
<comment type="subcellular location">
    <subcellularLocation>
        <location evidence="1">Membrane</location>
        <topology evidence="1">Multi-pass membrane protein</topology>
    </subcellularLocation>
</comment>
<dbReference type="InterPro" id="IPR000620">
    <property type="entry name" value="EamA_dom"/>
</dbReference>
<dbReference type="PANTHER" id="PTHR32322:SF2">
    <property type="entry name" value="EAMA DOMAIN-CONTAINING PROTEIN"/>
    <property type="match status" value="1"/>
</dbReference>
<dbReference type="InterPro" id="IPR037185">
    <property type="entry name" value="EmrE-like"/>
</dbReference>
<evidence type="ECO:0000259" key="7">
    <source>
        <dbReference type="Pfam" id="PF00892"/>
    </source>
</evidence>
<dbReference type="GO" id="GO:0016020">
    <property type="term" value="C:membrane"/>
    <property type="evidence" value="ECO:0007669"/>
    <property type="project" value="UniProtKB-SubCell"/>
</dbReference>
<feature type="transmembrane region" description="Helical" evidence="6">
    <location>
        <begin position="153"/>
        <end position="172"/>
    </location>
</feature>
<dbReference type="PROSITE" id="PS51257">
    <property type="entry name" value="PROKAR_LIPOPROTEIN"/>
    <property type="match status" value="1"/>
</dbReference>
<evidence type="ECO:0000256" key="4">
    <source>
        <dbReference type="ARBA" id="ARBA00022989"/>
    </source>
</evidence>
<gene>
    <name evidence="8" type="ORF">SAMN04515674_105260</name>
</gene>
<evidence type="ECO:0000256" key="6">
    <source>
        <dbReference type="SAM" id="Phobius"/>
    </source>
</evidence>
<dbReference type="Pfam" id="PF00892">
    <property type="entry name" value="EamA"/>
    <property type="match status" value="2"/>
</dbReference>
<keyword evidence="9" id="KW-1185">Reference proteome</keyword>
<feature type="transmembrane region" description="Helical" evidence="6">
    <location>
        <begin position="239"/>
        <end position="264"/>
    </location>
</feature>
<feature type="domain" description="EamA" evidence="7">
    <location>
        <begin position="153"/>
        <end position="287"/>
    </location>
</feature>
<dbReference type="Gene3D" id="1.10.3730.20">
    <property type="match status" value="1"/>
</dbReference>
<reference evidence="8 9" key="1">
    <citation type="submission" date="2016-10" db="EMBL/GenBank/DDBJ databases">
        <authorList>
            <person name="de Groot N.N."/>
        </authorList>
    </citation>
    <scope>NUCLEOTIDE SEQUENCE [LARGE SCALE GENOMIC DNA]</scope>
    <source>
        <strain evidence="9">E92,LMG 26720,CCM 7988</strain>
    </source>
</reference>
<feature type="transmembrane region" description="Helical" evidence="6">
    <location>
        <begin position="214"/>
        <end position="233"/>
    </location>
</feature>
<dbReference type="PANTHER" id="PTHR32322">
    <property type="entry name" value="INNER MEMBRANE TRANSPORTER"/>
    <property type="match status" value="1"/>
</dbReference>
<keyword evidence="3 6" id="KW-0812">Transmembrane</keyword>
<proteinExistence type="inferred from homology"/>
<feature type="transmembrane region" description="Helical" evidence="6">
    <location>
        <begin position="70"/>
        <end position="89"/>
    </location>
</feature>
<organism evidence="8 9">
    <name type="scientific">Pseudarcicella hirudinis</name>
    <dbReference type="NCBI Taxonomy" id="1079859"/>
    <lineage>
        <taxon>Bacteria</taxon>
        <taxon>Pseudomonadati</taxon>
        <taxon>Bacteroidota</taxon>
        <taxon>Cytophagia</taxon>
        <taxon>Cytophagales</taxon>
        <taxon>Flectobacillaceae</taxon>
        <taxon>Pseudarcicella</taxon>
    </lineage>
</organism>
<evidence type="ECO:0000313" key="9">
    <source>
        <dbReference type="Proteomes" id="UP000199306"/>
    </source>
</evidence>
<name>A0A1I5SXC5_9BACT</name>
<feature type="transmembrane region" description="Helical" evidence="6">
    <location>
        <begin position="12"/>
        <end position="31"/>
    </location>
</feature>
<keyword evidence="5 6" id="KW-0472">Membrane</keyword>
<dbReference type="EMBL" id="FOXH01000005">
    <property type="protein sequence ID" value="SFP75400.1"/>
    <property type="molecule type" value="Genomic_DNA"/>
</dbReference>
<dbReference type="Proteomes" id="UP000199306">
    <property type="component" value="Unassembled WGS sequence"/>
</dbReference>
<protein>
    <submittedName>
        <fullName evidence="8">Permease of the drug/metabolite transporter (DMT) superfamily</fullName>
    </submittedName>
</protein>
<dbReference type="SUPFAM" id="SSF103481">
    <property type="entry name" value="Multidrug resistance efflux transporter EmrE"/>
    <property type="match status" value="2"/>
</dbReference>
<evidence type="ECO:0000256" key="1">
    <source>
        <dbReference type="ARBA" id="ARBA00004141"/>
    </source>
</evidence>
<keyword evidence="4 6" id="KW-1133">Transmembrane helix</keyword>
<evidence type="ECO:0000256" key="3">
    <source>
        <dbReference type="ARBA" id="ARBA00022692"/>
    </source>
</evidence>
<evidence type="ECO:0000256" key="2">
    <source>
        <dbReference type="ARBA" id="ARBA00007362"/>
    </source>
</evidence>
<evidence type="ECO:0000313" key="8">
    <source>
        <dbReference type="EMBL" id="SFP75400.1"/>
    </source>
</evidence>
<feature type="domain" description="EamA" evidence="7">
    <location>
        <begin position="13"/>
        <end position="141"/>
    </location>
</feature>
<feature type="transmembrane region" description="Helical" evidence="6">
    <location>
        <begin position="38"/>
        <end position="58"/>
    </location>
</feature>
<feature type="transmembrane region" description="Helical" evidence="6">
    <location>
        <begin position="184"/>
        <end position="202"/>
    </location>
</feature>
<feature type="transmembrane region" description="Helical" evidence="6">
    <location>
        <begin position="101"/>
        <end position="118"/>
    </location>
</feature>
<feature type="transmembrane region" description="Helical" evidence="6">
    <location>
        <begin position="124"/>
        <end position="141"/>
    </location>
</feature>